<dbReference type="OrthoDB" id="297496at2759"/>
<keyword evidence="2" id="KW-0472">Membrane</keyword>
<dbReference type="VEuPathDB" id="VectorBase:CPIJ000750"/>
<keyword evidence="2" id="KW-1133">Transmembrane helix</keyword>
<feature type="compositionally biased region" description="Low complexity" evidence="1">
    <location>
        <begin position="15"/>
        <end position="25"/>
    </location>
</feature>
<sequence>MNTKPPLQVPNFIGSSTSSRPQSPSLCFSTTSSKADKNEVAVTLCGCRRAPTSQCFSAIGVLLLVLAYTAVGSVLFMTLEGDTDDGHHLESGTSFQVPASDERPEQRQTLQMDVCFGLPLLTDIDNYHR</sequence>
<proteinExistence type="predicted"/>
<dbReference type="EMBL" id="DS231818">
    <property type="protein sequence ID" value="EDS41383.1"/>
    <property type="molecule type" value="Genomic_DNA"/>
</dbReference>
<organism>
    <name type="scientific">Culex quinquefasciatus</name>
    <name type="common">Southern house mosquito</name>
    <name type="synonym">Culex pungens</name>
    <dbReference type="NCBI Taxonomy" id="7176"/>
    <lineage>
        <taxon>Eukaryota</taxon>
        <taxon>Metazoa</taxon>
        <taxon>Ecdysozoa</taxon>
        <taxon>Arthropoda</taxon>
        <taxon>Hexapoda</taxon>
        <taxon>Insecta</taxon>
        <taxon>Pterygota</taxon>
        <taxon>Neoptera</taxon>
        <taxon>Endopterygota</taxon>
        <taxon>Diptera</taxon>
        <taxon>Nematocera</taxon>
        <taxon>Culicoidea</taxon>
        <taxon>Culicidae</taxon>
        <taxon>Culicinae</taxon>
        <taxon>Culicini</taxon>
        <taxon>Culex</taxon>
        <taxon>Culex</taxon>
    </lineage>
</organism>
<feature type="region of interest" description="Disordered" evidence="1">
    <location>
        <begin position="1"/>
        <end position="29"/>
    </location>
</feature>
<dbReference type="KEGG" id="cqu:CpipJ_CPIJ000750"/>
<evidence type="ECO:0000256" key="1">
    <source>
        <dbReference type="SAM" id="MobiDB-lite"/>
    </source>
</evidence>
<dbReference type="HOGENOM" id="CLU_1950893_0_0_1"/>
<gene>
    <name evidence="4" type="primary">6031526</name>
    <name evidence="3" type="ORF">CpipJ_CPIJ000750</name>
</gene>
<dbReference type="Proteomes" id="UP000002320">
    <property type="component" value="Unassembled WGS sequence"/>
</dbReference>
<evidence type="ECO:0000256" key="2">
    <source>
        <dbReference type="SAM" id="Phobius"/>
    </source>
</evidence>
<reference evidence="3" key="1">
    <citation type="submission" date="2007-03" db="EMBL/GenBank/DDBJ databases">
        <title>Annotation of Culex pipiens quinquefasciatus.</title>
        <authorList>
            <consortium name="The Broad Institute Genome Sequencing Platform"/>
            <person name="Atkinson P.W."/>
            <person name="Hemingway J."/>
            <person name="Christensen B.M."/>
            <person name="Higgs S."/>
            <person name="Kodira C."/>
            <person name="Hannick L."/>
            <person name="Megy K."/>
            <person name="O'Leary S."/>
            <person name="Pearson M."/>
            <person name="Haas B.J."/>
            <person name="Mauceli E."/>
            <person name="Wortman J.R."/>
            <person name="Lee N.H."/>
            <person name="Guigo R."/>
            <person name="Stanke M."/>
            <person name="Alvarado L."/>
            <person name="Amedeo P."/>
            <person name="Antoine C.H."/>
            <person name="Arensburger P."/>
            <person name="Bidwell S.L."/>
            <person name="Crawford M."/>
            <person name="Camaro F."/>
            <person name="Devon K."/>
            <person name="Engels R."/>
            <person name="Hammond M."/>
            <person name="Howarth C."/>
            <person name="Koehrsen M."/>
            <person name="Lawson D."/>
            <person name="Montgomery P."/>
            <person name="Nene V."/>
            <person name="Nusbaum C."/>
            <person name="Puiu D."/>
            <person name="Romero-Severson J."/>
            <person name="Severson D.W."/>
            <person name="Shumway M."/>
            <person name="Sisk P."/>
            <person name="Stolte C."/>
            <person name="Zeng Q."/>
            <person name="Eisenstadt E."/>
            <person name="Fraser-Liggett C."/>
            <person name="Strausberg R."/>
            <person name="Galagan J."/>
            <person name="Birren B."/>
            <person name="Collins F.H."/>
        </authorList>
    </citation>
    <scope>NUCLEOTIDE SEQUENCE [LARGE SCALE GENOMIC DNA]</scope>
    <source>
        <strain evidence="3">JHB</strain>
    </source>
</reference>
<dbReference type="EnsemblMetazoa" id="CPIJ000750-RA">
    <property type="protein sequence ID" value="CPIJ000750-PA"/>
    <property type="gene ID" value="CPIJ000750"/>
</dbReference>
<keyword evidence="2" id="KW-0812">Transmembrane</keyword>
<dbReference type="eggNOG" id="KOG1418">
    <property type="taxonomic scope" value="Eukaryota"/>
</dbReference>
<accession>B0W0T1</accession>
<protein>
    <submittedName>
        <fullName evidence="3 4">Uncharacterized protein</fullName>
    </submittedName>
</protein>
<reference evidence="4" key="2">
    <citation type="submission" date="2020-05" db="UniProtKB">
        <authorList>
            <consortium name="EnsemblMetazoa"/>
        </authorList>
    </citation>
    <scope>IDENTIFICATION</scope>
    <source>
        <strain evidence="4">JHB</strain>
    </source>
</reference>
<keyword evidence="5" id="KW-1185">Reference proteome</keyword>
<evidence type="ECO:0000313" key="4">
    <source>
        <dbReference type="EnsemblMetazoa" id="CPIJ000750-PA"/>
    </source>
</evidence>
<dbReference type="AlphaFoldDB" id="B0W0T1"/>
<evidence type="ECO:0000313" key="5">
    <source>
        <dbReference type="Proteomes" id="UP000002320"/>
    </source>
</evidence>
<evidence type="ECO:0000313" key="3">
    <source>
        <dbReference type="EMBL" id="EDS41383.1"/>
    </source>
</evidence>
<dbReference type="VEuPathDB" id="VectorBase:CQUJHB014932"/>
<name>B0W0T1_CULQU</name>
<dbReference type="InParanoid" id="B0W0T1"/>
<feature type="transmembrane region" description="Helical" evidence="2">
    <location>
        <begin position="58"/>
        <end position="79"/>
    </location>
</feature>